<evidence type="ECO:0000313" key="4">
    <source>
        <dbReference type="Proteomes" id="UP000601435"/>
    </source>
</evidence>
<dbReference type="Proteomes" id="UP000601435">
    <property type="component" value="Unassembled WGS sequence"/>
</dbReference>
<feature type="non-terminal residue" evidence="3">
    <location>
        <position position="1389"/>
    </location>
</feature>
<dbReference type="InterPro" id="IPR036691">
    <property type="entry name" value="Endo/exonu/phosph_ase_sf"/>
</dbReference>
<keyword evidence="2" id="KW-1133">Transmembrane helix</keyword>
<feature type="transmembrane region" description="Helical" evidence="2">
    <location>
        <begin position="662"/>
        <end position="680"/>
    </location>
</feature>
<dbReference type="EMBL" id="CAJNJA010006853">
    <property type="protein sequence ID" value="CAE7216578.1"/>
    <property type="molecule type" value="Genomic_DNA"/>
</dbReference>
<keyword evidence="2" id="KW-0812">Transmembrane</keyword>
<feature type="compositionally biased region" description="Low complexity" evidence="1">
    <location>
        <begin position="870"/>
        <end position="879"/>
    </location>
</feature>
<sequence length="1389" mass="155894">KGSGGVLIGVRSDLADARQIRWHEVEPGRILQVRCFLNLQQMDIVGVYQHALLQTAGQTDHILESRRKLLTKLDHLLSALPARSQILLGGDLNSSVVTENKISGFGLIQKDLSEKEKVDRDHLMRIMQRHRLVLLNTWGKKNTAATYMHAKGASQIDYVCARQAVADGIAKCTGPRTTEMAGWRKTGHKPIIGSIPHRWTPWQQPRRGSSNLNSVTKRRENLKGLQVCEDNVIPCSVRELRSAVQEAGGDAPQKVVMPELAPVEATVKDCWKLRRKMMLVQTMLGAGIFFVFRFFKIRLQYQKAHRELKKALRARKRARTLDLLQQAEQAACNNDVRALFGVVSLLCPNRHSQKIRLRDKDGNLMCGADECKALADYARELFMAPECPRMALLRIPADELRLERWQRAASKLKAEKAAPNGTPPLRNWSQNRELIIPVLHQIAVRSLCRENPVVPPEWTEVQLAWLAKPRKCPSTPANLRTVGLMAGDTKIFMSVLKEAVNEKIMEGLWDVPQFAYRRLSSTIDALLRGSLHCDRVRLLTGQVSTDLTTKLTAGNLPELSGGLMISLDLAKAFDCMPFTVMYTSLREVGVSDELARLVVETHRVVLWLRVSSRRGLFIFAERLGLSGVVNMLVFSLMMFMVNVDKSEAVLLLRGKAACVVPALLYGIIGVGVTASSIRIVESILTRMLRKVLRVYEHGVSNLQELDRVELLPKAGLVEIDRRTSLPNMRMYTWQSMYDWASMERHITEGSTPEATGGKGYMGGNLTLQDEVRTLRTGCHLGGSQHEGGVLQVMAVRKLFTDGVLEEHLHSRRRPAQKQREQEPKYKMKERKNIKELLRGAQTASSTGPKENRPLITKTPAVKHPVDRVSSRASDTSARSDAAEATSALTARLVNPHNLCYMNAGILAIMHALEDLEPPRGFRLLRDTIKQSACGELNLSTHFGLRSIFQGWTLDNRQRDAAEFIGFLLNKVGFVQSSWEARTMYREVHNTVDAGGGMIFLDLPSGDCDLQELVSFLTEANLTYRSGALRRDTSFRTLSLGSQSAGLMTDALEVPMEQEEELRIWAAFKQAAPTAITGDQEEALDKDRASKFHKPEGKGDSRGPENKGADSRGSAGDAGPGHQSRNPQGYGSKGHGQGSNQRSRHQGGWGGNKWHNWKKDEDDDLETLRSLVSQLARLCLRHEDSINMWRAESSYVLFVRTGIPGSLVPSLFAAKTEWQKLREASPEKVKRPMRNMLFSCLLKEMFDRLTLLRSDTSRRESMEKLGWLKGEDFQRLRWDPKLKKNVKDEETSVISYEDVLTVLQSMLTRCNTVEALLRFHPTRPIAEQMQEGTVAFLLQFSLQNDAGLQLYADMAQLCHCGSMVCGIEVKKERSTRSQLANQISRLLNSM</sequence>
<comment type="caution">
    <text evidence="3">The sequence shown here is derived from an EMBL/GenBank/DDBJ whole genome shotgun (WGS) entry which is preliminary data.</text>
</comment>
<protein>
    <recommendedName>
        <fullName evidence="5">Reverse transcriptase domain-containing protein</fullName>
    </recommendedName>
</protein>
<gene>
    <name evidence="3" type="ORF">SNEC2469_LOCUS2528</name>
</gene>
<evidence type="ECO:0008006" key="5">
    <source>
        <dbReference type="Google" id="ProtNLM"/>
    </source>
</evidence>
<dbReference type="PANTHER" id="PTHR19446">
    <property type="entry name" value="REVERSE TRANSCRIPTASES"/>
    <property type="match status" value="1"/>
</dbReference>
<proteinExistence type="predicted"/>
<feature type="region of interest" description="Disordered" evidence="1">
    <location>
        <begin position="1075"/>
        <end position="1154"/>
    </location>
</feature>
<dbReference type="SUPFAM" id="SSF56219">
    <property type="entry name" value="DNase I-like"/>
    <property type="match status" value="1"/>
</dbReference>
<feature type="region of interest" description="Disordered" evidence="1">
    <location>
        <begin position="806"/>
        <end position="879"/>
    </location>
</feature>
<keyword evidence="4" id="KW-1185">Reference proteome</keyword>
<feature type="compositionally biased region" description="Basic and acidic residues" evidence="1">
    <location>
        <begin position="817"/>
        <end position="837"/>
    </location>
</feature>
<name>A0A812K4D4_9DINO</name>
<feature type="compositionally biased region" description="Basic and acidic residues" evidence="1">
    <location>
        <begin position="1082"/>
        <end position="1109"/>
    </location>
</feature>
<evidence type="ECO:0000313" key="3">
    <source>
        <dbReference type="EMBL" id="CAE7216578.1"/>
    </source>
</evidence>
<evidence type="ECO:0000256" key="2">
    <source>
        <dbReference type="SAM" id="Phobius"/>
    </source>
</evidence>
<evidence type="ECO:0000256" key="1">
    <source>
        <dbReference type="SAM" id="MobiDB-lite"/>
    </source>
</evidence>
<accession>A0A812K4D4</accession>
<feature type="compositionally biased region" description="Low complexity" evidence="1">
    <location>
        <begin position="1110"/>
        <end position="1120"/>
    </location>
</feature>
<reference evidence="3" key="1">
    <citation type="submission" date="2021-02" db="EMBL/GenBank/DDBJ databases">
        <authorList>
            <person name="Dougan E. K."/>
            <person name="Rhodes N."/>
            <person name="Thang M."/>
            <person name="Chan C."/>
        </authorList>
    </citation>
    <scope>NUCLEOTIDE SEQUENCE</scope>
</reference>
<keyword evidence="2" id="KW-0472">Membrane</keyword>
<dbReference type="OrthoDB" id="292964at2759"/>
<dbReference type="Gene3D" id="3.60.10.10">
    <property type="entry name" value="Endonuclease/exonuclease/phosphatase"/>
    <property type="match status" value="1"/>
</dbReference>
<organism evidence="3 4">
    <name type="scientific">Symbiodinium necroappetens</name>
    <dbReference type="NCBI Taxonomy" id="1628268"/>
    <lineage>
        <taxon>Eukaryota</taxon>
        <taxon>Sar</taxon>
        <taxon>Alveolata</taxon>
        <taxon>Dinophyceae</taxon>
        <taxon>Suessiales</taxon>
        <taxon>Symbiodiniaceae</taxon>
        <taxon>Symbiodinium</taxon>
    </lineage>
</organism>
<feature type="transmembrane region" description="Helical" evidence="2">
    <location>
        <begin position="623"/>
        <end position="642"/>
    </location>
</feature>